<accession>A0A822YCH0</accession>
<keyword evidence="1" id="KW-1133">Transmembrane helix</keyword>
<feature type="transmembrane region" description="Helical" evidence="1">
    <location>
        <begin position="53"/>
        <end position="73"/>
    </location>
</feature>
<sequence length="89" mass="10232">MLLDVMVNNDISWYVSRPKETGLHLYGFGLLELFQVMCKDDVKVHVSPGVLELQLWIIVVLFNVLYLILSLMNKVEILFPIKRLGSLTV</sequence>
<dbReference type="Proteomes" id="UP000607653">
    <property type="component" value="Unassembled WGS sequence"/>
</dbReference>
<organism evidence="2 3">
    <name type="scientific">Nelumbo nucifera</name>
    <name type="common">Sacred lotus</name>
    <dbReference type="NCBI Taxonomy" id="4432"/>
    <lineage>
        <taxon>Eukaryota</taxon>
        <taxon>Viridiplantae</taxon>
        <taxon>Streptophyta</taxon>
        <taxon>Embryophyta</taxon>
        <taxon>Tracheophyta</taxon>
        <taxon>Spermatophyta</taxon>
        <taxon>Magnoliopsida</taxon>
        <taxon>Proteales</taxon>
        <taxon>Nelumbonaceae</taxon>
        <taxon>Nelumbo</taxon>
    </lineage>
</organism>
<gene>
    <name evidence="2" type="ORF">HUJ06_031281</name>
</gene>
<dbReference type="AlphaFoldDB" id="A0A822YCH0"/>
<evidence type="ECO:0000313" key="3">
    <source>
        <dbReference type="Proteomes" id="UP000607653"/>
    </source>
</evidence>
<protein>
    <submittedName>
        <fullName evidence="2">Uncharacterized protein</fullName>
    </submittedName>
</protein>
<reference evidence="2 3" key="1">
    <citation type="journal article" date="2020" name="Mol. Biol. Evol.">
        <title>Distinct Expression and Methylation Patterns for Genes with Different Fates following a Single Whole-Genome Duplication in Flowering Plants.</title>
        <authorList>
            <person name="Shi T."/>
            <person name="Rahmani R.S."/>
            <person name="Gugger P.F."/>
            <person name="Wang M."/>
            <person name="Li H."/>
            <person name="Zhang Y."/>
            <person name="Li Z."/>
            <person name="Wang Q."/>
            <person name="Van de Peer Y."/>
            <person name="Marchal K."/>
            <person name="Chen J."/>
        </authorList>
    </citation>
    <scope>NUCLEOTIDE SEQUENCE [LARGE SCALE GENOMIC DNA]</scope>
    <source>
        <tissue evidence="2">Leaf</tissue>
    </source>
</reference>
<keyword evidence="1" id="KW-0812">Transmembrane</keyword>
<keyword evidence="3" id="KW-1185">Reference proteome</keyword>
<dbReference type="EMBL" id="DUZY01000002">
    <property type="protein sequence ID" value="DAD29813.1"/>
    <property type="molecule type" value="Genomic_DNA"/>
</dbReference>
<comment type="caution">
    <text evidence="2">The sequence shown here is derived from an EMBL/GenBank/DDBJ whole genome shotgun (WGS) entry which is preliminary data.</text>
</comment>
<evidence type="ECO:0000256" key="1">
    <source>
        <dbReference type="SAM" id="Phobius"/>
    </source>
</evidence>
<keyword evidence="1" id="KW-0472">Membrane</keyword>
<name>A0A822YCH0_NELNU</name>
<evidence type="ECO:0000313" key="2">
    <source>
        <dbReference type="EMBL" id="DAD29813.1"/>
    </source>
</evidence>
<proteinExistence type="predicted"/>